<feature type="domain" description="Glycosyl hydrolase family 13 catalytic" evidence="7">
    <location>
        <begin position="196"/>
        <end position="546"/>
    </location>
</feature>
<feature type="binding site" evidence="6">
    <location>
        <begin position="521"/>
        <end position="522"/>
    </location>
    <ligand>
        <name>alpha-maltose 1-phosphate</name>
        <dbReference type="ChEBI" id="CHEBI:63576"/>
    </ligand>
</feature>
<proteinExistence type="inferred from homology"/>
<comment type="catalytic activity">
    <reaction evidence="5 6">
        <text>alpha-maltose 1-phosphate + [(1-&gt;4)-alpha-D-glucosyl](n) = [(1-&gt;4)-alpha-D-glucosyl](n+2) + phosphate</text>
        <dbReference type="Rhea" id="RHEA:42692"/>
        <dbReference type="Rhea" id="RHEA-COMP:9584"/>
        <dbReference type="Rhea" id="RHEA-COMP:10183"/>
        <dbReference type="ChEBI" id="CHEBI:15444"/>
        <dbReference type="ChEBI" id="CHEBI:43474"/>
        <dbReference type="ChEBI" id="CHEBI:63576"/>
        <dbReference type="EC" id="2.4.99.16"/>
    </reaction>
</comment>
<evidence type="ECO:0000256" key="2">
    <source>
        <dbReference type="ARBA" id="ARBA00022676"/>
    </source>
</evidence>
<evidence type="ECO:0000256" key="5">
    <source>
        <dbReference type="ARBA" id="ARBA00048735"/>
    </source>
</evidence>
<dbReference type="Pfam" id="PF21702">
    <property type="entry name" value="GLGE_C"/>
    <property type="match status" value="1"/>
</dbReference>
<dbReference type="RefSeq" id="WP_343765193.1">
    <property type="nucleotide sequence ID" value="NZ_BAAAFG010000014.1"/>
</dbReference>
<feature type="site" description="Transition state stabilizer" evidence="6">
    <location>
        <position position="467"/>
    </location>
</feature>
<dbReference type="Proteomes" id="UP001500507">
    <property type="component" value="Unassembled WGS sequence"/>
</dbReference>
<dbReference type="SMART" id="SM00642">
    <property type="entry name" value="Aamy"/>
    <property type="match status" value="1"/>
</dbReference>
<name>A0ABP3XS16_9FLAO</name>
<comment type="subunit">
    <text evidence="1 6">Homodimer.</text>
</comment>
<dbReference type="PANTHER" id="PTHR47786">
    <property type="entry name" value="ALPHA-1,4-GLUCAN:MALTOSE-1-PHOSPHATE MALTOSYLTRANSFERASE"/>
    <property type="match status" value="1"/>
</dbReference>
<keyword evidence="9" id="KW-1185">Reference proteome</keyword>
<feature type="active site" description="Nucleophile" evidence="6">
    <location>
        <position position="380"/>
    </location>
</feature>
<sequence length="648" mass="75713">MQTLNQERVVIEHISPQLNHGTYFIKRVVGESVTVTADILVDGHDVIQASVRFKHEKERTWKEVRMHPLENDAWQAEFSLDKQGYYTYNVEGWVDYALNWLHGTRRKLEDNQHVRSELLEGSEYLKAVAKLAKGDDASYLTKTAKIFKNEAQYDEAVQQVFSAQLHDVLYKYPEKEFLATSHDLQVYVDRTKARFSTWYEFFPRSAAKEEGVHGTFKDCEAQLPRIAAMGFDVLYFPPIHPIGELNRKGKNNATHTQDGDVGSPWAIGAKQGGHKAIHPQLGTEADFKQLVTKAKEHGIEIAMDFALQAAPDHPWVKEHPEYFKWRPDGTVQYAENPPKKYQDIQPIYFETKEYKKLWKDLIDIALYWIEEFDIQIFRVDNPHTKPHHFWGWLIHKVKKKHPDVLFLAEAFTKPKVMNQLAKQGFTQSYTYFTWRTSKHELEGYLNELTKTDQKEYFRPNFWPNTPDINPWILQGANEAQHLIRYALAATLSSNIGLYGPVYEQMRSAAVPGKEEYLDSEKYQVRHWDWSIENKLTMLISSLNNVRKEQPALQQTNNIEFCYVENDQLLAFYKYDDRKEDELLIVVSLDAYYSQSGQVKVPLNSLQLEHHDQFTVSDLITGSSYQWTGEWNFVELHPTLPFHIFKIKR</sequence>
<evidence type="ECO:0000259" key="7">
    <source>
        <dbReference type="SMART" id="SM00642"/>
    </source>
</evidence>
<evidence type="ECO:0000256" key="4">
    <source>
        <dbReference type="ARBA" id="ARBA00023277"/>
    </source>
</evidence>
<evidence type="ECO:0000256" key="3">
    <source>
        <dbReference type="ARBA" id="ARBA00022679"/>
    </source>
</evidence>
<protein>
    <recommendedName>
        <fullName evidence="6">Alpha-1,4-glucan:maltose-1-phosphate maltosyltransferase</fullName>
        <shortName evidence="6">GMPMT</shortName>
        <ecNumber evidence="6">2.4.99.16</ecNumber>
    </recommendedName>
    <alternativeName>
        <fullName evidence="6">(1-&gt;4)-alpha-D-glucan:maltose-1-phosphate alpha-D-maltosyltransferase</fullName>
    </alternativeName>
</protein>
<keyword evidence="3 6" id="KW-0808">Transferase</keyword>
<keyword evidence="4 6" id="KW-0119">Carbohydrate metabolism</keyword>
<evidence type="ECO:0000313" key="9">
    <source>
        <dbReference type="Proteomes" id="UP001500507"/>
    </source>
</evidence>
<evidence type="ECO:0000256" key="6">
    <source>
        <dbReference type="HAMAP-Rule" id="MF_02124"/>
    </source>
</evidence>
<evidence type="ECO:0000313" key="8">
    <source>
        <dbReference type="EMBL" id="GAA0872225.1"/>
    </source>
</evidence>
<gene>
    <name evidence="6" type="primary">glgE</name>
    <name evidence="8" type="ORF">GCM10009117_13720</name>
</gene>
<dbReference type="InterPro" id="IPR013783">
    <property type="entry name" value="Ig-like_fold"/>
</dbReference>
<dbReference type="Gene3D" id="2.60.40.1180">
    <property type="entry name" value="Golgi alpha-mannosidase II"/>
    <property type="match status" value="1"/>
</dbReference>
<dbReference type="PANTHER" id="PTHR47786:SF2">
    <property type="entry name" value="GLYCOSYL HYDROLASE FAMILY 13 CATALYTIC DOMAIN-CONTAINING PROTEIN"/>
    <property type="match status" value="1"/>
</dbReference>
<comment type="function">
    <text evidence="6">Maltosyltransferase that uses maltose 1-phosphate (M1P) as the sugar donor to elongate linear or branched alpha-(1-&gt;4)-glucans. Is involved in a branched alpha-glucan biosynthetic pathway from trehalose, together with TreS, Mak and GlgB.</text>
</comment>
<dbReference type="Gene3D" id="3.20.20.80">
    <property type="entry name" value="Glycosidases"/>
    <property type="match status" value="1"/>
</dbReference>
<comment type="caution">
    <text evidence="8">The sequence shown here is derived from an EMBL/GenBank/DDBJ whole genome shotgun (WGS) entry which is preliminary data.</text>
</comment>
<dbReference type="EC" id="2.4.99.16" evidence="6"/>
<dbReference type="InterPro" id="IPR006047">
    <property type="entry name" value="GH13_cat_dom"/>
</dbReference>
<dbReference type="Pfam" id="PF11896">
    <property type="entry name" value="GlgE_dom_N_S"/>
    <property type="match status" value="1"/>
</dbReference>
<feature type="binding site" evidence="6">
    <location>
        <position position="248"/>
    </location>
    <ligand>
        <name>alpha-maltose 1-phosphate</name>
        <dbReference type="ChEBI" id="CHEBI:63576"/>
    </ligand>
</feature>
<comment type="similarity">
    <text evidence="6">Belongs to the glycosyl hydrolase 13 family. GlgE subfamily.</text>
</comment>
<dbReference type="CDD" id="cd11344">
    <property type="entry name" value="AmyAc_GlgE_like"/>
    <property type="match status" value="1"/>
</dbReference>
<feature type="binding site" evidence="6">
    <location>
        <position position="343"/>
    </location>
    <ligand>
        <name>alpha-maltose 1-phosphate</name>
        <dbReference type="ChEBI" id="CHEBI:63576"/>
    </ligand>
</feature>
<dbReference type="Gene3D" id="2.60.40.10">
    <property type="entry name" value="Immunoglobulins"/>
    <property type="match status" value="1"/>
</dbReference>
<dbReference type="Gene3D" id="1.20.58.80">
    <property type="entry name" value="Phosphotransferase system, lactose/cellobiose-type IIA subunit"/>
    <property type="match status" value="1"/>
</dbReference>
<keyword evidence="2 6" id="KW-0328">Glycosyltransferase</keyword>
<accession>A0ABP3XS16</accession>
<dbReference type="InterPro" id="IPR021828">
    <property type="entry name" value="GlgE_dom_N/S"/>
</dbReference>
<dbReference type="InterPro" id="IPR026585">
    <property type="entry name" value="GlgE"/>
</dbReference>
<reference evidence="9" key="1">
    <citation type="journal article" date="2019" name="Int. J. Syst. Evol. Microbiol.">
        <title>The Global Catalogue of Microorganisms (GCM) 10K type strain sequencing project: providing services to taxonomists for standard genome sequencing and annotation.</title>
        <authorList>
            <consortium name="The Broad Institute Genomics Platform"/>
            <consortium name="The Broad Institute Genome Sequencing Center for Infectious Disease"/>
            <person name="Wu L."/>
            <person name="Ma J."/>
        </authorList>
    </citation>
    <scope>NUCLEOTIDE SEQUENCE [LARGE SCALE GENOMIC DNA]</scope>
    <source>
        <strain evidence="9">JCM 16082</strain>
    </source>
</reference>
<dbReference type="InterPro" id="IPR049171">
    <property type="entry name" value="GLGE_C"/>
</dbReference>
<dbReference type="Pfam" id="PF00128">
    <property type="entry name" value="Alpha-amylase"/>
    <property type="match status" value="1"/>
</dbReference>
<organism evidence="8 9">
    <name type="scientific">Gangjinia marincola</name>
    <dbReference type="NCBI Taxonomy" id="578463"/>
    <lineage>
        <taxon>Bacteria</taxon>
        <taxon>Pseudomonadati</taxon>
        <taxon>Bacteroidota</taxon>
        <taxon>Flavobacteriia</taxon>
        <taxon>Flavobacteriales</taxon>
        <taxon>Flavobacteriaceae</taxon>
        <taxon>Gangjinia</taxon>
    </lineage>
</organism>
<dbReference type="SUPFAM" id="SSF51445">
    <property type="entry name" value="(Trans)glycosidases"/>
    <property type="match status" value="1"/>
</dbReference>
<dbReference type="HAMAP" id="MF_02124">
    <property type="entry name" value="GlgE"/>
    <property type="match status" value="1"/>
</dbReference>
<feature type="binding site" evidence="6">
    <location>
        <position position="381"/>
    </location>
    <ligand>
        <name>alpha-maltose 1-phosphate</name>
        <dbReference type="ChEBI" id="CHEBI:63576"/>
    </ligand>
</feature>
<dbReference type="InterPro" id="IPR013780">
    <property type="entry name" value="Glyco_hydro_b"/>
</dbReference>
<evidence type="ECO:0000256" key="1">
    <source>
        <dbReference type="ARBA" id="ARBA00011738"/>
    </source>
</evidence>
<dbReference type="InterPro" id="IPR017853">
    <property type="entry name" value="GH"/>
</dbReference>
<feature type="active site" description="Proton donor" evidence="6">
    <location>
        <position position="409"/>
    </location>
</feature>
<feature type="binding site" evidence="6">
    <location>
        <position position="308"/>
    </location>
    <ligand>
        <name>alpha-maltose 1-phosphate</name>
        <dbReference type="ChEBI" id="CHEBI:63576"/>
    </ligand>
</feature>
<dbReference type="EMBL" id="BAAAFG010000014">
    <property type="protein sequence ID" value="GAA0872225.1"/>
    <property type="molecule type" value="Genomic_DNA"/>
</dbReference>